<evidence type="ECO:0000256" key="5">
    <source>
        <dbReference type="ARBA" id="ARBA00022725"/>
    </source>
</evidence>
<dbReference type="PANTHER" id="PTHR24242:SF253">
    <property type="entry name" value="OLFACTORY RECEPTOR-RELATED"/>
    <property type="match status" value="1"/>
</dbReference>
<keyword evidence="5 14" id="KW-0552">Olfaction</keyword>
<keyword evidence="12 13" id="KW-0807">Transducer</keyword>
<dbReference type="GO" id="GO:0004984">
    <property type="term" value="F:olfactory receptor activity"/>
    <property type="evidence" value="ECO:0007669"/>
    <property type="project" value="InterPro"/>
</dbReference>
<dbReference type="Gene3D" id="1.20.1070.10">
    <property type="entry name" value="Rhodopsin 7-helix transmembrane proteins"/>
    <property type="match status" value="1"/>
</dbReference>
<keyword evidence="3 14" id="KW-0716">Sensory transduction</keyword>
<dbReference type="SUPFAM" id="SSF81321">
    <property type="entry name" value="Family A G protein-coupled receptor-like"/>
    <property type="match status" value="2"/>
</dbReference>
<feature type="transmembrane region" description="Helical" evidence="14">
    <location>
        <begin position="290"/>
        <end position="313"/>
    </location>
</feature>
<dbReference type="PRINTS" id="PR00237">
    <property type="entry name" value="GPCRRHODOPSN"/>
</dbReference>
<keyword evidence="7 13" id="KW-0297">G-protein coupled receptor</keyword>
<dbReference type="InterPro" id="IPR000725">
    <property type="entry name" value="Olfact_rcpt"/>
</dbReference>
<comment type="subcellular location">
    <subcellularLocation>
        <location evidence="1 14">Cell membrane</location>
        <topology evidence="1 14">Multi-pass membrane protein</topology>
    </subcellularLocation>
</comment>
<dbReference type="GeneTree" id="ENSGT01150000286948"/>
<feature type="transmembrane region" description="Helical" evidence="14">
    <location>
        <begin position="112"/>
        <end position="134"/>
    </location>
</feature>
<evidence type="ECO:0000256" key="14">
    <source>
        <dbReference type="RuleBase" id="RU363047"/>
    </source>
</evidence>
<feature type="transmembrane region" description="Helical" evidence="14">
    <location>
        <begin position="325"/>
        <end position="344"/>
    </location>
</feature>
<evidence type="ECO:0000256" key="3">
    <source>
        <dbReference type="ARBA" id="ARBA00022606"/>
    </source>
</evidence>
<dbReference type="OrthoDB" id="9444602at2759"/>
<keyword evidence="6 14" id="KW-1133">Transmembrane helix</keyword>
<evidence type="ECO:0000256" key="6">
    <source>
        <dbReference type="ARBA" id="ARBA00022989"/>
    </source>
</evidence>
<dbReference type="GO" id="GO:0005886">
    <property type="term" value="C:plasma membrane"/>
    <property type="evidence" value="ECO:0007669"/>
    <property type="project" value="UniProtKB-SubCell"/>
</dbReference>
<dbReference type="PROSITE" id="PS00237">
    <property type="entry name" value="G_PROTEIN_RECEP_F1_1"/>
    <property type="match status" value="1"/>
</dbReference>
<evidence type="ECO:0000256" key="7">
    <source>
        <dbReference type="ARBA" id="ARBA00023040"/>
    </source>
</evidence>
<evidence type="ECO:0000256" key="2">
    <source>
        <dbReference type="ARBA" id="ARBA00022475"/>
    </source>
</evidence>
<comment type="similarity">
    <text evidence="13">Belongs to the G-protein coupled receptor 1 family.</text>
</comment>
<evidence type="ECO:0000313" key="17">
    <source>
        <dbReference type="Proteomes" id="UP000694569"/>
    </source>
</evidence>
<evidence type="ECO:0000256" key="8">
    <source>
        <dbReference type="ARBA" id="ARBA00023136"/>
    </source>
</evidence>
<dbReference type="PROSITE" id="PS50262">
    <property type="entry name" value="G_PROTEIN_RECEP_F1_2"/>
    <property type="match status" value="1"/>
</dbReference>
<feature type="transmembrane region" description="Helical" evidence="14">
    <location>
        <begin position="254"/>
        <end position="278"/>
    </location>
</feature>
<dbReference type="InterPro" id="IPR000276">
    <property type="entry name" value="GPCR_Rhodpsn"/>
</dbReference>
<feature type="domain" description="G-protein coupled receptors family 1 profile" evidence="15">
    <location>
        <begin position="93"/>
        <end position="342"/>
    </location>
</feature>
<evidence type="ECO:0000256" key="4">
    <source>
        <dbReference type="ARBA" id="ARBA00022692"/>
    </source>
</evidence>
<keyword evidence="9" id="KW-1015">Disulfide bond</keyword>
<evidence type="ECO:0000256" key="1">
    <source>
        <dbReference type="ARBA" id="ARBA00004651"/>
    </source>
</evidence>
<feature type="transmembrane region" description="Helical" evidence="14">
    <location>
        <begin position="192"/>
        <end position="210"/>
    </location>
</feature>
<keyword evidence="2 14" id="KW-1003">Cell membrane</keyword>
<dbReference type="InterPro" id="IPR017452">
    <property type="entry name" value="GPCR_Rhodpsn_7TM"/>
</dbReference>
<dbReference type="FunFam" id="1.20.1070.10:FF:000010">
    <property type="entry name" value="Olfactory receptor"/>
    <property type="match status" value="1"/>
</dbReference>
<keyword evidence="10 13" id="KW-0675">Receptor</keyword>
<keyword evidence="8 14" id="KW-0472">Membrane</keyword>
<evidence type="ECO:0000256" key="9">
    <source>
        <dbReference type="ARBA" id="ARBA00023157"/>
    </source>
</evidence>
<dbReference type="Pfam" id="PF13853">
    <property type="entry name" value="7tm_4"/>
    <property type="match status" value="2"/>
</dbReference>
<evidence type="ECO:0000313" key="16">
    <source>
        <dbReference type="Ensembl" id="ENSLLEP00000008749.1"/>
    </source>
</evidence>
<dbReference type="Proteomes" id="UP000694569">
    <property type="component" value="Unplaced"/>
</dbReference>
<keyword evidence="4 13" id="KW-0812">Transmembrane</keyword>
<protein>
    <recommendedName>
        <fullName evidence="14">Olfactory receptor</fullName>
    </recommendedName>
</protein>
<organism evidence="16 17">
    <name type="scientific">Leptobrachium leishanense</name>
    <name type="common">Leishan spiny toad</name>
    <dbReference type="NCBI Taxonomy" id="445787"/>
    <lineage>
        <taxon>Eukaryota</taxon>
        <taxon>Metazoa</taxon>
        <taxon>Chordata</taxon>
        <taxon>Craniata</taxon>
        <taxon>Vertebrata</taxon>
        <taxon>Euteleostomi</taxon>
        <taxon>Amphibia</taxon>
        <taxon>Batrachia</taxon>
        <taxon>Anura</taxon>
        <taxon>Pelobatoidea</taxon>
        <taxon>Megophryidae</taxon>
        <taxon>Leptobrachium</taxon>
    </lineage>
</organism>
<evidence type="ECO:0000259" key="15">
    <source>
        <dbReference type="PROSITE" id="PS50262"/>
    </source>
</evidence>
<dbReference type="AlphaFoldDB" id="A0A8C5M9H4"/>
<keyword evidence="11" id="KW-0325">Glycoprotein</keyword>
<name>A0A8C5M9H4_9ANUR</name>
<reference evidence="16" key="1">
    <citation type="submission" date="2025-08" db="UniProtKB">
        <authorList>
            <consortium name="Ensembl"/>
        </authorList>
    </citation>
    <scope>IDENTIFICATION</scope>
</reference>
<accession>A0A8C5M9H4</accession>
<dbReference type="InterPro" id="IPR050939">
    <property type="entry name" value="Olfactory_GPCR1"/>
</dbReference>
<dbReference type="PRINTS" id="PR00245">
    <property type="entry name" value="OLFACTORYR"/>
</dbReference>
<dbReference type="PANTHER" id="PTHR24242">
    <property type="entry name" value="G-PROTEIN COUPLED RECEPTOR"/>
    <property type="match status" value="1"/>
</dbReference>
<feature type="transmembrane region" description="Helical" evidence="14">
    <location>
        <begin position="6"/>
        <end position="30"/>
    </location>
</feature>
<evidence type="ECO:0000256" key="12">
    <source>
        <dbReference type="ARBA" id="ARBA00023224"/>
    </source>
</evidence>
<dbReference type="Ensembl" id="ENSLLET00000009094.1">
    <property type="protein sequence ID" value="ENSLLEP00000008749.1"/>
    <property type="gene ID" value="ENSLLEG00000005588.1"/>
</dbReference>
<evidence type="ECO:0000256" key="13">
    <source>
        <dbReference type="RuleBase" id="RU000688"/>
    </source>
</evidence>
<feature type="transmembrane region" description="Helical" evidence="14">
    <location>
        <begin position="77"/>
        <end position="100"/>
    </location>
</feature>
<sequence>MEVTILSIPMIVCPFIIILISYVFIVHAILRISSVSGRKKAFSTCSSHLTVAIQTMNLSTIKEILLLGFQTLHDFRILFCHIFLISYCLTISVNILIIVLVSSSRSLHSPMYFFLMHLSISDLILTTDIVPLMLEVIINNGAKMTLAGCITQFYFFGVSEASECLLLTVMSYDRYLAICNPLRYVSVMSPALCIRLVLMSWVISFSILFADVMTISSLNFCGPNVINHFFCDFFPLLGLSCSDFEGAALQGTLMAIPVVILLFIIIVVSYSCIVSSILKIPSLLGRQKAFSTCSSHLIVVSIYYGTMIGIYTQPPRSQSFSANKALSLVYTVVTPLFNPVIYSLRNKDIKVAFIKLFGIK</sequence>
<keyword evidence="17" id="KW-1185">Reference proteome</keyword>
<reference evidence="16" key="2">
    <citation type="submission" date="2025-09" db="UniProtKB">
        <authorList>
            <consortium name="Ensembl"/>
        </authorList>
    </citation>
    <scope>IDENTIFICATION</scope>
</reference>
<evidence type="ECO:0000256" key="11">
    <source>
        <dbReference type="ARBA" id="ARBA00023180"/>
    </source>
</evidence>
<dbReference type="GO" id="GO:0004930">
    <property type="term" value="F:G protein-coupled receptor activity"/>
    <property type="evidence" value="ECO:0007669"/>
    <property type="project" value="UniProtKB-KW"/>
</dbReference>
<proteinExistence type="inferred from homology"/>
<evidence type="ECO:0000256" key="10">
    <source>
        <dbReference type="ARBA" id="ARBA00023170"/>
    </source>
</evidence>